<evidence type="ECO:0000256" key="2">
    <source>
        <dbReference type="ARBA" id="ARBA00005502"/>
    </source>
</evidence>
<dbReference type="GO" id="GO:0006177">
    <property type="term" value="P:GMP biosynthetic process"/>
    <property type="evidence" value="ECO:0007669"/>
    <property type="project" value="UniProtKB-UniRule"/>
</dbReference>
<dbReference type="VEuPathDB" id="CryptoDB:Cvel_8651"/>
<dbReference type="PROSITE" id="PS51371">
    <property type="entry name" value="CBS"/>
    <property type="match status" value="2"/>
</dbReference>
<dbReference type="Pfam" id="PF00478">
    <property type="entry name" value="IMPDH"/>
    <property type="match status" value="1"/>
</dbReference>
<dbReference type="EMBL" id="CDMZ01003927">
    <property type="protein sequence ID" value="CEM48078.1"/>
    <property type="molecule type" value="Genomic_DNA"/>
</dbReference>
<comment type="activity regulation">
    <text evidence="12">Mycophenolic acid (MPA) is a non-competitive inhibitor that prevents formation of the closed enzyme conformation by binding to the same site as the amobile flap. In contrast, mizoribine monophosphate (MZP) is a competitive inhibitor that induces the closed conformation. MPA is a potent inhibitor of mammalian IMPDHs but a poor inhibitor of the bacterial enzymes. MZP is a more potent inhibitor of bacterial IMPDH.</text>
</comment>
<dbReference type="SMART" id="SM01240">
    <property type="entry name" value="IMPDH"/>
    <property type="match status" value="1"/>
</dbReference>
<evidence type="ECO:0000256" key="1">
    <source>
        <dbReference type="ARBA" id="ARBA00001958"/>
    </source>
</evidence>
<feature type="binding site" description="in other chain" evidence="12 15">
    <location>
        <position position="311"/>
    </location>
    <ligand>
        <name>K(+)</name>
        <dbReference type="ChEBI" id="CHEBI:29103"/>
        <note>ligand shared between two tetrameric partners</note>
    </ligand>
</feature>
<feature type="binding site" evidence="12">
    <location>
        <begin position="398"/>
        <end position="402"/>
    </location>
    <ligand>
        <name>IMP</name>
        <dbReference type="ChEBI" id="CHEBI:58053"/>
    </ligand>
</feature>
<feature type="binding site" evidence="12">
    <location>
        <position position="435"/>
    </location>
    <ligand>
        <name>IMP</name>
        <dbReference type="ChEBI" id="CHEBI:58053"/>
    </ligand>
</feature>
<dbReference type="UniPathway" id="UPA00601">
    <property type="reaction ID" value="UER00295"/>
</dbReference>
<feature type="binding site" description="in other chain" evidence="12 15">
    <location>
        <position position="316"/>
    </location>
    <ligand>
        <name>K(+)</name>
        <dbReference type="ChEBI" id="CHEBI:29103"/>
        <note>ligand shared between two tetrameric partners</note>
    </ligand>
</feature>
<protein>
    <recommendedName>
        <fullName evidence="12 18">Inosine-5'-monophosphate dehydrogenase</fullName>
        <shortName evidence="12">IMP dehydrogenase</shortName>
        <shortName evidence="12">IMPD</shortName>
        <shortName evidence="12">IMPDH</shortName>
        <ecNumber evidence="12 18">1.1.1.205</ecNumber>
    </recommendedName>
</protein>
<evidence type="ECO:0000256" key="3">
    <source>
        <dbReference type="ARBA" id="ARBA00022723"/>
    </source>
</evidence>
<dbReference type="InterPro" id="IPR000644">
    <property type="entry name" value="CBS_dom"/>
</dbReference>
<dbReference type="AlphaFoldDB" id="A0A0G4HUH2"/>
<comment type="subcellular location">
    <subcellularLocation>
        <location evidence="12">Cytoplasm</location>
    </subcellularLocation>
</comment>
<comment type="pathway">
    <text evidence="12 18">Purine metabolism; XMP biosynthesis via de novo pathway; XMP from IMP: step 1/1.</text>
</comment>
<gene>
    <name evidence="20" type="ORF">Cvel_8651</name>
</gene>
<keyword evidence="3 12" id="KW-0479">Metal-binding</keyword>
<comment type="function">
    <text evidence="11 12">Catalyzes the conversion of inosine 5'-phosphate (IMP) to xanthosine 5'-phosphate (XMP), the first committed and rate-limiting step in the de novo synthesis of guanine nucleotides, and therefore plays an important role in the regulation of cell growth.</text>
</comment>
<feature type="binding site" evidence="12 14">
    <location>
        <begin position="309"/>
        <end position="311"/>
    </location>
    <ligand>
        <name>NAD(+)</name>
        <dbReference type="ChEBI" id="CHEBI:57540"/>
    </ligand>
</feature>
<evidence type="ECO:0000256" key="4">
    <source>
        <dbReference type="ARBA" id="ARBA00022749"/>
    </source>
</evidence>
<evidence type="ECO:0000256" key="16">
    <source>
        <dbReference type="PROSITE-ProRule" id="PRU00703"/>
    </source>
</evidence>
<keyword evidence="9 16" id="KW-0129">CBS domain</keyword>
<evidence type="ECO:0000256" key="6">
    <source>
        <dbReference type="ARBA" id="ARBA00022958"/>
    </source>
</evidence>
<feature type="binding site" evidence="12">
    <location>
        <begin position="351"/>
        <end position="353"/>
    </location>
    <ligand>
        <name>IMP</name>
        <dbReference type="ChEBI" id="CHEBI:58053"/>
    </ligand>
</feature>
<feature type="domain" description="CBS" evidence="19">
    <location>
        <begin position="165"/>
        <end position="221"/>
    </location>
</feature>
<feature type="active site" description="Thioimidate intermediate" evidence="12 13">
    <location>
        <position position="316"/>
    </location>
</feature>
<dbReference type="SUPFAM" id="SSF51412">
    <property type="entry name" value="Inosine monophosphate dehydrogenase (IMPDH)"/>
    <property type="match status" value="1"/>
</dbReference>
<dbReference type="Gene3D" id="3.20.20.70">
    <property type="entry name" value="Aldolase class I"/>
    <property type="match status" value="1"/>
</dbReference>
<evidence type="ECO:0000256" key="18">
    <source>
        <dbReference type="RuleBase" id="RU003928"/>
    </source>
</evidence>
<accession>A0A0G4HUH2</accession>
<keyword evidence="5 12" id="KW-0658">Purine biosynthesis</keyword>
<evidence type="ECO:0000256" key="15">
    <source>
        <dbReference type="PIRSR" id="PIRSR000130-4"/>
    </source>
</evidence>
<dbReference type="PhylomeDB" id="A0A0G4HUH2"/>
<dbReference type="InterPro" id="IPR005990">
    <property type="entry name" value="IMP_DH"/>
</dbReference>
<dbReference type="PIRSF" id="PIRSF000130">
    <property type="entry name" value="IMPDH"/>
    <property type="match status" value="1"/>
</dbReference>
<organism evidence="20">
    <name type="scientific">Chromera velia CCMP2878</name>
    <dbReference type="NCBI Taxonomy" id="1169474"/>
    <lineage>
        <taxon>Eukaryota</taxon>
        <taxon>Sar</taxon>
        <taxon>Alveolata</taxon>
        <taxon>Colpodellida</taxon>
        <taxon>Chromeraceae</taxon>
        <taxon>Chromera</taxon>
    </lineage>
</organism>
<keyword evidence="6 12" id="KW-0630">Potassium</keyword>
<keyword evidence="8 12" id="KW-0520">NAD</keyword>
<evidence type="ECO:0000256" key="13">
    <source>
        <dbReference type="PIRSR" id="PIRSR000130-1"/>
    </source>
</evidence>
<dbReference type="GO" id="GO:0005737">
    <property type="term" value="C:cytoplasm"/>
    <property type="evidence" value="ECO:0007669"/>
    <property type="project" value="UniProtKB-SubCell"/>
</dbReference>
<evidence type="ECO:0000313" key="20">
    <source>
        <dbReference type="EMBL" id="CEM48078.1"/>
    </source>
</evidence>
<keyword evidence="12" id="KW-0963">Cytoplasm</keyword>
<dbReference type="CDD" id="cd00381">
    <property type="entry name" value="IMPDH"/>
    <property type="match status" value="1"/>
</dbReference>
<dbReference type="CDD" id="cd04601">
    <property type="entry name" value="CBS_pair_IMPDH"/>
    <property type="match status" value="1"/>
</dbReference>
<evidence type="ECO:0000259" key="19">
    <source>
        <dbReference type="PROSITE" id="PS51371"/>
    </source>
</evidence>
<proteinExistence type="inferred from homology"/>
<feature type="active site" description="Proton acceptor" evidence="12 13">
    <location>
        <position position="423"/>
    </location>
</feature>
<evidence type="ECO:0000256" key="11">
    <source>
        <dbReference type="ARBA" id="ARBA00056556"/>
    </source>
</evidence>
<dbReference type="NCBIfam" id="TIGR01302">
    <property type="entry name" value="IMP_dehydrog"/>
    <property type="match status" value="1"/>
</dbReference>
<dbReference type="EC" id="1.1.1.205" evidence="12 18"/>
<dbReference type="FunFam" id="3.20.20.70:FF:000086">
    <property type="entry name" value="IMP dehydrogenase, putative"/>
    <property type="match status" value="1"/>
</dbReference>
<evidence type="ECO:0000256" key="7">
    <source>
        <dbReference type="ARBA" id="ARBA00023002"/>
    </source>
</evidence>
<evidence type="ECO:0000256" key="17">
    <source>
        <dbReference type="RuleBase" id="RU003927"/>
    </source>
</evidence>
<comment type="cofactor">
    <cofactor evidence="1 12">
        <name>K(+)</name>
        <dbReference type="ChEBI" id="CHEBI:29103"/>
    </cofactor>
</comment>
<dbReference type="Pfam" id="PF00571">
    <property type="entry name" value="CBS"/>
    <property type="match status" value="2"/>
</dbReference>
<comment type="subunit">
    <text evidence="12">Homotetramer.</text>
</comment>
<dbReference type="PROSITE" id="PS00487">
    <property type="entry name" value="IMP_DH_GMP_RED"/>
    <property type="match status" value="1"/>
</dbReference>
<dbReference type="InterPro" id="IPR015875">
    <property type="entry name" value="IMP_DH/GMP_Rdtase_CS"/>
</dbReference>
<reference evidence="20" key="1">
    <citation type="submission" date="2014-11" db="EMBL/GenBank/DDBJ databases">
        <authorList>
            <person name="Otto D Thomas"/>
            <person name="Naeem Raeece"/>
        </authorList>
    </citation>
    <scope>NUCLEOTIDE SEQUENCE</scope>
</reference>
<dbReference type="SUPFAM" id="SSF54631">
    <property type="entry name" value="CBS-domain pair"/>
    <property type="match status" value="1"/>
</dbReference>
<dbReference type="GO" id="GO:0003938">
    <property type="term" value="F:IMP dehydrogenase activity"/>
    <property type="evidence" value="ECO:0007669"/>
    <property type="project" value="UniProtKB-UniRule"/>
</dbReference>
<evidence type="ECO:0000256" key="10">
    <source>
        <dbReference type="ARBA" id="ARBA00048028"/>
    </source>
</evidence>
<comment type="caution">
    <text evidence="12">Lacks conserved residue(s) required for the propagation of feature annotation.</text>
</comment>
<dbReference type="GO" id="GO:0046872">
    <property type="term" value="F:metal ion binding"/>
    <property type="evidence" value="ECO:0007669"/>
    <property type="project" value="UniProtKB-UniRule"/>
</dbReference>
<dbReference type="InterPro" id="IPR001093">
    <property type="entry name" value="IMP_DH_GMPRt"/>
</dbReference>
<dbReference type="GO" id="GO:0000166">
    <property type="term" value="F:nucleotide binding"/>
    <property type="evidence" value="ECO:0007669"/>
    <property type="project" value="UniProtKB-UniRule"/>
</dbReference>
<evidence type="ECO:0000256" key="12">
    <source>
        <dbReference type="HAMAP-Rule" id="MF_03156"/>
    </source>
</evidence>
<feature type="binding site" evidence="12">
    <location>
        <position position="314"/>
    </location>
    <ligand>
        <name>IMP</name>
        <dbReference type="ChEBI" id="CHEBI:58053"/>
    </ligand>
</feature>
<evidence type="ECO:0000256" key="8">
    <source>
        <dbReference type="ARBA" id="ARBA00023027"/>
    </source>
</evidence>
<comment type="catalytic activity">
    <reaction evidence="10 12 18">
        <text>IMP + NAD(+) + H2O = XMP + NADH + H(+)</text>
        <dbReference type="Rhea" id="RHEA:11708"/>
        <dbReference type="ChEBI" id="CHEBI:15377"/>
        <dbReference type="ChEBI" id="CHEBI:15378"/>
        <dbReference type="ChEBI" id="CHEBI:57464"/>
        <dbReference type="ChEBI" id="CHEBI:57540"/>
        <dbReference type="ChEBI" id="CHEBI:57945"/>
        <dbReference type="ChEBI" id="CHEBI:58053"/>
        <dbReference type="EC" id="1.1.1.205"/>
    </reaction>
</comment>
<dbReference type="GO" id="GO:0006183">
    <property type="term" value="P:GTP biosynthetic process"/>
    <property type="evidence" value="ECO:0007669"/>
    <property type="project" value="TreeGrafter"/>
</dbReference>
<feature type="binding site" evidence="12">
    <location>
        <begin position="374"/>
        <end position="375"/>
    </location>
    <ligand>
        <name>IMP</name>
        <dbReference type="ChEBI" id="CHEBI:58053"/>
    </ligand>
</feature>
<dbReference type="InterPro" id="IPR046342">
    <property type="entry name" value="CBS_dom_sf"/>
</dbReference>
<dbReference type="HAMAP" id="MF_01964">
    <property type="entry name" value="IMPDH"/>
    <property type="match status" value="1"/>
</dbReference>
<feature type="binding site" evidence="12 14">
    <location>
        <begin position="259"/>
        <end position="261"/>
    </location>
    <ligand>
        <name>NAD(+)</name>
        <dbReference type="ChEBI" id="CHEBI:57540"/>
    </ligand>
</feature>
<evidence type="ECO:0000256" key="14">
    <source>
        <dbReference type="PIRSR" id="PIRSR000130-3"/>
    </source>
</evidence>
<dbReference type="InterPro" id="IPR013785">
    <property type="entry name" value="Aldolase_TIM"/>
</dbReference>
<feature type="domain" description="CBS" evidence="19">
    <location>
        <begin position="102"/>
        <end position="161"/>
    </location>
</feature>
<evidence type="ECO:0000256" key="5">
    <source>
        <dbReference type="ARBA" id="ARBA00022755"/>
    </source>
</evidence>
<comment type="similarity">
    <text evidence="2 12 17">Belongs to the IMPDH/GMPR family.</text>
</comment>
<dbReference type="SMART" id="SM00116">
    <property type="entry name" value="CBS"/>
    <property type="match status" value="2"/>
</dbReference>
<name>A0A0G4HUH2_9ALVE</name>
<keyword evidence="4 12" id="KW-0332">GMP biosynthesis</keyword>
<dbReference type="PANTHER" id="PTHR11911">
    <property type="entry name" value="INOSINE-5-MONOPHOSPHATE DEHYDROGENASE RELATED"/>
    <property type="match status" value="1"/>
</dbReference>
<sequence length="511" mass="54602">MADGWSADKVFGFSPIAYTYDDIIMMPGHINFGIDEVDTTSQLTRNISLKTPILSSPMDTVTESQMAIAVGLLGGIGVVHNNLSVDDQVKMVRNVKRYENGFITDPYVLSPDHTISDVDAIKAAYGYSSIPVTEGGVLGGKLLGLITSRDIDFVKDRTTRLREVMTKDPVVGHEPIALSEANTILRESKKGKLPILNDAGELVAMISRADLAKNREWPLASKDDNKQLMCAAATSTKPSDVERAGRLIKEGGVDLIVIDSSQGDSTFQVDLIKKIKAEYPKIDIVGGNVVTARQAKTLLDAGADAIRIGMGSGSICTTQEVCAVGRAQATAVYHVCKYAREYGQGAACIADGGIQNSGHVMKALALGASGVMVGSMFAGTEEAPGEYFFQNGVRVKTYRGMGSLDAQEKSLKSKGMGPGSGARYFSDEKQIRVAQGVSGAVVDKGSVKGLVPYVMQGVKHGMQDAGYKSLKDMHAGLYSGYTRFDLRSAAAQKEGSVHDLFSFQKVNMSVQ</sequence>
<keyword evidence="7 12" id="KW-0560">Oxidoreductase</keyword>
<evidence type="ECO:0000256" key="9">
    <source>
        <dbReference type="ARBA" id="ARBA00023122"/>
    </source>
</evidence>
<feature type="binding site" description="in other chain" evidence="12 15">
    <location>
        <position position="313"/>
    </location>
    <ligand>
        <name>K(+)</name>
        <dbReference type="ChEBI" id="CHEBI:29103"/>
        <note>ligand shared between two tetrameric partners</note>
    </ligand>
</feature>
<dbReference type="PANTHER" id="PTHR11911:SF111">
    <property type="entry name" value="INOSINE-5'-MONOPHOSPHATE DEHYDROGENASE"/>
    <property type="match status" value="1"/>
</dbReference>